<dbReference type="Gene3D" id="3.40.109.10">
    <property type="entry name" value="NADH Oxidase"/>
    <property type="match status" value="1"/>
</dbReference>
<evidence type="ECO:0000259" key="3">
    <source>
        <dbReference type="Pfam" id="PF00881"/>
    </source>
</evidence>
<dbReference type="Pfam" id="PF00881">
    <property type="entry name" value="Nitroreductase"/>
    <property type="match status" value="2"/>
</dbReference>
<dbReference type="InterPro" id="IPR029479">
    <property type="entry name" value="Nitroreductase"/>
</dbReference>
<evidence type="ECO:0000256" key="2">
    <source>
        <dbReference type="ARBA" id="ARBA00023002"/>
    </source>
</evidence>
<dbReference type="AlphaFoldDB" id="A0A7H1N655"/>
<dbReference type="CDD" id="cd02062">
    <property type="entry name" value="Nitro_FMN_reductase"/>
    <property type="match status" value="1"/>
</dbReference>
<dbReference type="PANTHER" id="PTHR43673:SF10">
    <property type="entry name" value="NADH DEHYDROGENASE_NAD(P)H NITROREDUCTASE XCC3605-RELATED"/>
    <property type="match status" value="1"/>
</dbReference>
<organism evidence="4 5">
    <name type="scientific">Defluviicoccus vanus</name>
    <dbReference type="NCBI Taxonomy" id="111831"/>
    <lineage>
        <taxon>Bacteria</taxon>
        <taxon>Pseudomonadati</taxon>
        <taxon>Pseudomonadota</taxon>
        <taxon>Alphaproteobacteria</taxon>
        <taxon>Rhodospirillales</taxon>
        <taxon>Rhodospirillaceae</taxon>
        <taxon>Defluviicoccus</taxon>
    </lineage>
</organism>
<evidence type="ECO:0000313" key="4">
    <source>
        <dbReference type="EMBL" id="QNT71191.1"/>
    </source>
</evidence>
<dbReference type="SUPFAM" id="SSF55469">
    <property type="entry name" value="FMN-dependent nitroreductase-like"/>
    <property type="match status" value="1"/>
</dbReference>
<protein>
    <submittedName>
        <fullName evidence="4">Nitroreductase family protein</fullName>
    </submittedName>
</protein>
<reference evidence="4 5" key="1">
    <citation type="submission" date="2020-05" db="EMBL/GenBank/DDBJ databases">
        <title>Complete closed genome sequence of Defluviicoccus vanus.</title>
        <authorList>
            <person name="Bessarab I."/>
            <person name="Arumugam K."/>
            <person name="Maszenan A.M."/>
            <person name="Seviour R.J."/>
            <person name="Williams R.B."/>
        </authorList>
    </citation>
    <scope>NUCLEOTIDE SEQUENCE [LARGE SCALE GENOMIC DNA]</scope>
    <source>
        <strain evidence="4 5">Ben 114</strain>
    </source>
</reference>
<feature type="domain" description="Nitroreductase" evidence="3">
    <location>
        <begin position="95"/>
        <end position="182"/>
    </location>
</feature>
<dbReference type="GO" id="GO:0016491">
    <property type="term" value="F:oxidoreductase activity"/>
    <property type="evidence" value="ECO:0007669"/>
    <property type="project" value="UniProtKB-KW"/>
</dbReference>
<accession>A0A7H1N655</accession>
<dbReference type="KEGG" id="dvn:HQ394_07270"/>
<dbReference type="EMBL" id="CP053923">
    <property type="protein sequence ID" value="QNT71191.1"/>
    <property type="molecule type" value="Genomic_DNA"/>
</dbReference>
<name>A0A7H1N655_9PROT</name>
<dbReference type="InterPro" id="IPR000415">
    <property type="entry name" value="Nitroreductase-like"/>
</dbReference>
<keyword evidence="5" id="KW-1185">Reference proteome</keyword>
<dbReference type="PANTHER" id="PTHR43673">
    <property type="entry name" value="NAD(P)H NITROREDUCTASE YDGI-RELATED"/>
    <property type="match status" value="1"/>
</dbReference>
<evidence type="ECO:0000256" key="1">
    <source>
        <dbReference type="ARBA" id="ARBA00007118"/>
    </source>
</evidence>
<sequence length="205" mass="22903">MCDRDGQDAVSSVQEGGAKLVSRSDIEAAALVDFERFCQERYSVRHFSSVPVEKSVIKAAVRIAQKTPSVCNRQCWRVHIFSSEEAKRQVLECQSGNRGFGHEASHVLVVTSDLQPFTGIHERYQGWIDGGMFSMSLVYALHSFGLGSCCLNWSVRAGTDKRLRRIAAIPGHENVIMMIAVGNLVEEFKVACSVRRETDDILTWH</sequence>
<proteinExistence type="inferred from homology"/>
<feature type="domain" description="Nitroreductase" evidence="3">
    <location>
        <begin position="40"/>
        <end position="92"/>
    </location>
</feature>
<keyword evidence="2" id="KW-0560">Oxidoreductase</keyword>
<dbReference type="Proteomes" id="UP000516369">
    <property type="component" value="Chromosome"/>
</dbReference>
<evidence type="ECO:0000313" key="5">
    <source>
        <dbReference type="Proteomes" id="UP000516369"/>
    </source>
</evidence>
<comment type="similarity">
    <text evidence="1">Belongs to the nitroreductase family.</text>
</comment>
<gene>
    <name evidence="4" type="ORF">HQ394_07270</name>
</gene>